<dbReference type="Proteomes" id="UP000187408">
    <property type="component" value="Unassembled WGS sequence"/>
</dbReference>
<dbReference type="SUPFAM" id="SSF53056">
    <property type="entry name" value="beta-carbonic anhydrase, cab"/>
    <property type="match status" value="1"/>
</dbReference>
<accession>A0A1R1MLD2</accession>
<sequence length="211" mass="23724">MSAINIIEKILIEEHECEIGSFECCIVCSSRLLSCRFFSLPSCAFVVANAGCQAATNLASIYYAVKNYNLPLIGVIETNGVPVKDLISMSFPAAEIEFKVLSKVYEENFEIIAPLYESETLLNTAFIELNIDAQIDVIKNVPEFEKLFEEKGLLICGFVFDEACVYGEKPGFYLTNCNGLKDPEAIRQLDFMENLPEPLLKKKINRLHIQM</sequence>
<dbReference type="InterPro" id="IPR036874">
    <property type="entry name" value="Carbonic_anhydrase_sf"/>
</dbReference>
<dbReference type="OrthoDB" id="12914at2"/>
<dbReference type="STRING" id="1914305.BLW93_04795"/>
<dbReference type="RefSeq" id="WP_076712970.1">
    <property type="nucleotide sequence ID" value="NZ_MOEN01000014.1"/>
</dbReference>
<dbReference type="Gene3D" id="3.40.1050.10">
    <property type="entry name" value="Carbonic anhydrase"/>
    <property type="match status" value="1"/>
</dbReference>
<dbReference type="AlphaFoldDB" id="A0A1R1MLD2"/>
<dbReference type="EMBL" id="MOEN01000014">
    <property type="protein sequence ID" value="OMH40530.1"/>
    <property type="molecule type" value="Genomic_DNA"/>
</dbReference>
<gene>
    <name evidence="1" type="ORF">BLW93_04795</name>
</gene>
<protein>
    <submittedName>
        <fullName evidence="1">Uncharacterized protein</fullName>
    </submittedName>
</protein>
<dbReference type="GO" id="GO:0008270">
    <property type="term" value="F:zinc ion binding"/>
    <property type="evidence" value="ECO:0007669"/>
    <property type="project" value="InterPro"/>
</dbReference>
<dbReference type="GO" id="GO:0004089">
    <property type="term" value="F:carbonate dehydratase activity"/>
    <property type="evidence" value="ECO:0007669"/>
    <property type="project" value="InterPro"/>
</dbReference>
<organism evidence="1 2">
    <name type="scientific">Desulfurobacterium indicum</name>
    <dbReference type="NCBI Taxonomy" id="1914305"/>
    <lineage>
        <taxon>Bacteria</taxon>
        <taxon>Pseudomonadati</taxon>
        <taxon>Aquificota</taxon>
        <taxon>Aquificia</taxon>
        <taxon>Desulfurobacteriales</taxon>
        <taxon>Desulfurobacteriaceae</taxon>
        <taxon>Desulfurobacterium</taxon>
    </lineage>
</organism>
<keyword evidence="2" id="KW-1185">Reference proteome</keyword>
<comment type="caution">
    <text evidence="1">The sequence shown here is derived from an EMBL/GenBank/DDBJ whole genome shotgun (WGS) entry which is preliminary data.</text>
</comment>
<evidence type="ECO:0000313" key="2">
    <source>
        <dbReference type="Proteomes" id="UP000187408"/>
    </source>
</evidence>
<reference evidence="1 2" key="1">
    <citation type="submission" date="2016-10" db="EMBL/GenBank/DDBJ databases">
        <title>Genome sequence of a sulfur-reducing bacterium Desulfurobacterium indicum K6013.</title>
        <authorList>
            <person name="Cao J."/>
            <person name="Shao Z."/>
            <person name="Alain K."/>
            <person name="Jebbar M."/>
        </authorList>
    </citation>
    <scope>NUCLEOTIDE SEQUENCE [LARGE SCALE GENOMIC DNA]</scope>
    <source>
        <strain evidence="1 2">K6013</strain>
    </source>
</reference>
<proteinExistence type="predicted"/>
<name>A0A1R1MLD2_9BACT</name>
<evidence type="ECO:0000313" key="1">
    <source>
        <dbReference type="EMBL" id="OMH40530.1"/>
    </source>
</evidence>